<evidence type="ECO:0000256" key="5">
    <source>
        <dbReference type="ARBA" id="ARBA00022692"/>
    </source>
</evidence>
<evidence type="ECO:0000313" key="10">
    <source>
        <dbReference type="Proteomes" id="UP000239724"/>
    </source>
</evidence>
<evidence type="ECO:0000256" key="8">
    <source>
        <dbReference type="SAM" id="Coils"/>
    </source>
</evidence>
<sequence>MVLRGRVADGGDPARKRRLIVAAAIVPALLAPPHARAQQRPRAVPMTFHQALALAWDRLPQRRTYVAQQEVAAAQNLEGSALFPDAPSVSSMYVNDNMLGSAEDYITTQVQVTTPLWLPGEGTATQKLAQARGAAASAAGEAAHLSLALQLLNLSARAALDAAARDIAQRRLATSQALATDARNRFHTGEGAEADMLAADADVGWARVNVSDAEARLAGSLASLAALLGGETIPRLVSPVRPAALGPEGMAHDPRLAAAQRAVEVAQANLRLVRLQDRNDPEIGVVGINEKQYGAPWDTRFGVVLRFSFASEARNAPRRAAAEEQLTQAEARLEEARRRIVAQYRQANATLISAERGAAVAVRAARELAQRQDMVERSWKQGEMPLIEVVRANASAFDAAFSAARSRTLLEAARLEVVIAQGVIP</sequence>
<dbReference type="Pfam" id="PF02321">
    <property type="entry name" value="OEP"/>
    <property type="match status" value="1"/>
</dbReference>
<dbReference type="AlphaFoldDB" id="A0A2S6NJP8"/>
<keyword evidence="7" id="KW-0998">Cell outer membrane</keyword>
<evidence type="ECO:0000256" key="4">
    <source>
        <dbReference type="ARBA" id="ARBA00022452"/>
    </source>
</evidence>
<dbReference type="GO" id="GO:0015288">
    <property type="term" value="F:porin activity"/>
    <property type="evidence" value="ECO:0007669"/>
    <property type="project" value="TreeGrafter"/>
</dbReference>
<comment type="caution">
    <text evidence="9">The sequence shown here is derived from an EMBL/GenBank/DDBJ whole genome shotgun (WGS) entry which is preliminary data.</text>
</comment>
<keyword evidence="5" id="KW-0812">Transmembrane</keyword>
<evidence type="ECO:0000256" key="7">
    <source>
        <dbReference type="ARBA" id="ARBA00023237"/>
    </source>
</evidence>
<dbReference type="OrthoDB" id="7256779at2"/>
<proteinExistence type="inferred from homology"/>
<keyword evidence="8" id="KW-0175">Coiled coil</keyword>
<accession>A0A2S6NJP8</accession>
<gene>
    <name evidence="9" type="ORF">CCS01_08875</name>
</gene>
<dbReference type="Gene3D" id="1.20.1600.10">
    <property type="entry name" value="Outer membrane efflux proteins (OEP)"/>
    <property type="match status" value="1"/>
</dbReference>
<dbReference type="PANTHER" id="PTHR30026:SF20">
    <property type="entry name" value="OUTER MEMBRANE PROTEIN TOLC"/>
    <property type="match status" value="1"/>
</dbReference>
<evidence type="ECO:0000256" key="2">
    <source>
        <dbReference type="ARBA" id="ARBA00007613"/>
    </source>
</evidence>
<dbReference type="InterPro" id="IPR003423">
    <property type="entry name" value="OMP_efflux"/>
</dbReference>
<dbReference type="InterPro" id="IPR051906">
    <property type="entry name" value="TolC-like"/>
</dbReference>
<dbReference type="RefSeq" id="WP_104518495.1">
    <property type="nucleotide sequence ID" value="NZ_NHRY01000080.1"/>
</dbReference>
<evidence type="ECO:0000256" key="1">
    <source>
        <dbReference type="ARBA" id="ARBA00004442"/>
    </source>
</evidence>
<keyword evidence="6" id="KW-0472">Membrane</keyword>
<dbReference type="SUPFAM" id="SSF56954">
    <property type="entry name" value="Outer membrane efflux proteins (OEP)"/>
    <property type="match status" value="1"/>
</dbReference>
<protein>
    <recommendedName>
        <fullName evidence="11">Transporter</fullName>
    </recommendedName>
</protein>
<keyword evidence="4" id="KW-1134">Transmembrane beta strand</keyword>
<dbReference type="GO" id="GO:0015562">
    <property type="term" value="F:efflux transmembrane transporter activity"/>
    <property type="evidence" value="ECO:0007669"/>
    <property type="project" value="InterPro"/>
</dbReference>
<comment type="similarity">
    <text evidence="2">Belongs to the outer membrane factor (OMF) (TC 1.B.17) family.</text>
</comment>
<dbReference type="EMBL" id="NHRY01000080">
    <property type="protein sequence ID" value="PPQ35006.1"/>
    <property type="molecule type" value="Genomic_DNA"/>
</dbReference>
<keyword evidence="3" id="KW-0813">Transport</keyword>
<keyword evidence="10" id="KW-1185">Reference proteome</keyword>
<organism evidence="9 10">
    <name type="scientific">Rhodopila globiformis</name>
    <name type="common">Rhodopseudomonas globiformis</name>
    <dbReference type="NCBI Taxonomy" id="1071"/>
    <lineage>
        <taxon>Bacteria</taxon>
        <taxon>Pseudomonadati</taxon>
        <taxon>Pseudomonadota</taxon>
        <taxon>Alphaproteobacteria</taxon>
        <taxon>Acetobacterales</taxon>
        <taxon>Acetobacteraceae</taxon>
        <taxon>Rhodopila</taxon>
    </lineage>
</organism>
<evidence type="ECO:0000256" key="3">
    <source>
        <dbReference type="ARBA" id="ARBA00022448"/>
    </source>
</evidence>
<dbReference type="GO" id="GO:0009279">
    <property type="term" value="C:cell outer membrane"/>
    <property type="evidence" value="ECO:0007669"/>
    <property type="project" value="UniProtKB-SubCell"/>
</dbReference>
<evidence type="ECO:0008006" key="11">
    <source>
        <dbReference type="Google" id="ProtNLM"/>
    </source>
</evidence>
<evidence type="ECO:0000313" key="9">
    <source>
        <dbReference type="EMBL" id="PPQ35006.1"/>
    </source>
</evidence>
<name>A0A2S6NJP8_RHOGL</name>
<dbReference type="PANTHER" id="PTHR30026">
    <property type="entry name" value="OUTER MEMBRANE PROTEIN TOLC"/>
    <property type="match status" value="1"/>
</dbReference>
<evidence type="ECO:0000256" key="6">
    <source>
        <dbReference type="ARBA" id="ARBA00023136"/>
    </source>
</evidence>
<reference evidence="9 10" key="1">
    <citation type="journal article" date="2018" name="Arch. Microbiol.">
        <title>New insights into the metabolic potential of the phototrophic purple bacterium Rhodopila globiformis DSM 161(T) from its draft genome sequence and evidence for a vanadium-dependent nitrogenase.</title>
        <authorList>
            <person name="Imhoff J.F."/>
            <person name="Rahn T."/>
            <person name="Kunzel S."/>
            <person name="Neulinger S.C."/>
        </authorList>
    </citation>
    <scope>NUCLEOTIDE SEQUENCE [LARGE SCALE GENOMIC DNA]</scope>
    <source>
        <strain evidence="9 10">DSM 161</strain>
    </source>
</reference>
<dbReference type="GO" id="GO:1990281">
    <property type="term" value="C:efflux pump complex"/>
    <property type="evidence" value="ECO:0007669"/>
    <property type="project" value="TreeGrafter"/>
</dbReference>
<dbReference type="Proteomes" id="UP000239724">
    <property type="component" value="Unassembled WGS sequence"/>
</dbReference>
<feature type="coiled-coil region" evidence="8">
    <location>
        <begin position="319"/>
        <end position="346"/>
    </location>
</feature>
<comment type="subcellular location">
    <subcellularLocation>
        <location evidence="1">Cell outer membrane</location>
    </subcellularLocation>
</comment>